<reference evidence="1 2" key="1">
    <citation type="submission" date="2018-11" db="EMBL/GenBank/DDBJ databases">
        <authorList>
            <consortium name="Pathogen Informatics"/>
        </authorList>
    </citation>
    <scope>NUCLEOTIDE SEQUENCE [LARGE SCALE GENOMIC DNA]</scope>
    <source>
        <strain evidence="1 2">Zambia</strain>
    </source>
</reference>
<evidence type="ECO:0000313" key="1">
    <source>
        <dbReference type="EMBL" id="VDP20377.1"/>
    </source>
</evidence>
<gene>
    <name evidence="1" type="ORF">SMRZ_LOCUS16233</name>
</gene>
<protein>
    <submittedName>
        <fullName evidence="1">Uncharacterized protein</fullName>
    </submittedName>
</protein>
<dbReference type="EMBL" id="UZAI01017091">
    <property type="protein sequence ID" value="VDP20377.1"/>
    <property type="molecule type" value="Genomic_DNA"/>
</dbReference>
<dbReference type="AlphaFoldDB" id="A0A183MJK8"/>
<organism evidence="1 2">
    <name type="scientific">Schistosoma margrebowiei</name>
    <dbReference type="NCBI Taxonomy" id="48269"/>
    <lineage>
        <taxon>Eukaryota</taxon>
        <taxon>Metazoa</taxon>
        <taxon>Spiralia</taxon>
        <taxon>Lophotrochozoa</taxon>
        <taxon>Platyhelminthes</taxon>
        <taxon>Trematoda</taxon>
        <taxon>Digenea</taxon>
        <taxon>Strigeidida</taxon>
        <taxon>Schistosomatoidea</taxon>
        <taxon>Schistosomatidae</taxon>
        <taxon>Schistosoma</taxon>
    </lineage>
</organism>
<name>A0A183MJK8_9TREM</name>
<evidence type="ECO:0000313" key="2">
    <source>
        <dbReference type="Proteomes" id="UP000277204"/>
    </source>
</evidence>
<proteinExistence type="predicted"/>
<sequence length="81" mass="8875">MVVGGSQQETLDLGFVLLGTHQQAVSVILRERMLPDGFDPVSPRFTAKDPVIITILDDYTLSQGIDDMMVVTTLEDAKPNN</sequence>
<accession>A0A183MJK8</accession>
<keyword evidence="2" id="KW-1185">Reference proteome</keyword>
<dbReference type="Proteomes" id="UP000277204">
    <property type="component" value="Unassembled WGS sequence"/>
</dbReference>